<dbReference type="InterPro" id="IPR023606">
    <property type="entry name" value="CoA-Trfase_III_dom_1_sf"/>
</dbReference>
<organism evidence="2">
    <name type="scientific">marine sediment metagenome</name>
    <dbReference type="NCBI Taxonomy" id="412755"/>
    <lineage>
        <taxon>unclassified sequences</taxon>
        <taxon>metagenomes</taxon>
        <taxon>ecological metagenomes</taxon>
    </lineage>
</organism>
<dbReference type="SUPFAM" id="SSF89796">
    <property type="entry name" value="CoA-transferase family III (CaiB/BaiF)"/>
    <property type="match status" value="1"/>
</dbReference>
<dbReference type="EMBL" id="BARS01000172">
    <property type="protein sequence ID" value="GAF73084.1"/>
    <property type="molecule type" value="Genomic_DNA"/>
</dbReference>
<dbReference type="InterPro" id="IPR044855">
    <property type="entry name" value="CoA-Trfase_III_dom3_sf"/>
</dbReference>
<dbReference type="GO" id="GO:0008410">
    <property type="term" value="F:CoA-transferase activity"/>
    <property type="evidence" value="ECO:0007669"/>
    <property type="project" value="TreeGrafter"/>
</dbReference>
<dbReference type="PANTHER" id="PTHR48207">
    <property type="entry name" value="SUCCINATE--HYDROXYMETHYLGLUTARATE COA-TRANSFERASE"/>
    <property type="match status" value="1"/>
</dbReference>
<evidence type="ECO:0000313" key="2">
    <source>
        <dbReference type="EMBL" id="GAF73084.1"/>
    </source>
</evidence>
<dbReference type="AlphaFoldDB" id="X0RW86"/>
<reference evidence="2" key="1">
    <citation type="journal article" date="2014" name="Front. Microbiol.">
        <title>High frequency of phylogenetically diverse reductive dehalogenase-homologous genes in deep subseafloor sedimentary metagenomes.</title>
        <authorList>
            <person name="Kawai M."/>
            <person name="Futagami T."/>
            <person name="Toyoda A."/>
            <person name="Takaki Y."/>
            <person name="Nishi S."/>
            <person name="Hori S."/>
            <person name="Arai W."/>
            <person name="Tsubouchi T."/>
            <person name="Morono Y."/>
            <person name="Uchiyama I."/>
            <person name="Ito T."/>
            <person name="Fujiyama A."/>
            <person name="Inagaki F."/>
            <person name="Takami H."/>
        </authorList>
    </citation>
    <scope>NUCLEOTIDE SEQUENCE</scope>
    <source>
        <strain evidence="2">Expedition CK06-06</strain>
    </source>
</reference>
<proteinExistence type="predicted"/>
<accession>X0RW86</accession>
<dbReference type="InterPro" id="IPR050483">
    <property type="entry name" value="CoA-transferase_III_domain"/>
</dbReference>
<evidence type="ECO:0000256" key="1">
    <source>
        <dbReference type="ARBA" id="ARBA00022679"/>
    </source>
</evidence>
<gene>
    <name evidence="2" type="ORF">S01H1_00489</name>
</gene>
<dbReference type="PANTHER" id="PTHR48207:SF3">
    <property type="entry name" value="SUCCINATE--HYDROXYMETHYLGLUTARATE COA-TRANSFERASE"/>
    <property type="match status" value="1"/>
</dbReference>
<dbReference type="Pfam" id="PF02515">
    <property type="entry name" value="CoA_transf_3"/>
    <property type="match status" value="1"/>
</dbReference>
<dbReference type="Gene3D" id="3.40.50.10540">
    <property type="entry name" value="Crotonobetainyl-coa:carnitine coa-transferase, domain 1"/>
    <property type="match status" value="1"/>
</dbReference>
<dbReference type="Gene3D" id="3.30.1540.10">
    <property type="entry name" value="formyl-coa transferase, domain 3"/>
    <property type="match status" value="1"/>
</dbReference>
<keyword evidence="1" id="KW-0808">Transferase</keyword>
<dbReference type="InterPro" id="IPR003673">
    <property type="entry name" value="CoA-Trfase_fam_III"/>
</dbReference>
<name>X0RW86_9ZZZZ</name>
<protein>
    <recommendedName>
        <fullName evidence="3">Carnitine dehydratase</fullName>
    </recommendedName>
</protein>
<sequence>MERKKPLEDIVVLDFTRVLAGPYCAMILANLGAKIIKVERPETGDDSRSFGPYKNGQSAYFVSLNRGKKSIAIDLKKPEGKQIIKELTKVSDVVLENFRPGTTRKFGLSYDVLSKINPRVIYAAVSGFGHSGPYSERPAYDMIAQALGGIMSITGQPGGEPTRVGSSIGDIIAGMFGAIGIISAIYERVFTGKGQMVDVAMLDGQVAVLENAIARYAINGEVPGPIGSRHPSITPFGGFKTKDSWVIIACGNQVIWERFCKVVNREDLLEVEEFKTNEKRTENYEKIKPILDEIVIQKTTEEWLKIFESGSVPSSAINTVDKLFNDPQVKARKMIIQAEQPGMGKIYVAGNPIKLSTLTEEVVTDPAPNIGEHTDEILQSFLNYDDTKINELKKQKVIF</sequence>
<evidence type="ECO:0008006" key="3">
    <source>
        <dbReference type="Google" id="ProtNLM"/>
    </source>
</evidence>
<comment type="caution">
    <text evidence="2">The sequence shown here is derived from an EMBL/GenBank/DDBJ whole genome shotgun (WGS) entry which is preliminary data.</text>
</comment>